<sequence>MEHQISRTWRSLERLMHLASSATGLLDRCTSCAATRRGACNHGFVTASVRRGITATQDSTKAKAPDVTQDCMAPKSLQAFVSLPRKLTITMALTGNDSREYTHFASLPHCQGWCNRIFTFLTRSC</sequence>
<dbReference type="AlphaFoldDB" id="A0A0P1B9G6"/>
<reference evidence="2" key="1">
    <citation type="submission" date="2014-09" db="EMBL/GenBank/DDBJ databases">
        <authorList>
            <person name="Sharma Rahul"/>
            <person name="Thines Marco"/>
        </authorList>
    </citation>
    <scope>NUCLEOTIDE SEQUENCE [LARGE SCALE GENOMIC DNA]</scope>
</reference>
<dbReference type="Proteomes" id="UP000054845">
    <property type="component" value="Unassembled WGS sequence"/>
</dbReference>
<proteinExistence type="predicted"/>
<name>A0A0P1B9G6_9BASI</name>
<evidence type="ECO:0000313" key="1">
    <source>
        <dbReference type="EMBL" id="CEH12213.1"/>
    </source>
</evidence>
<keyword evidence="2" id="KW-1185">Reference proteome</keyword>
<evidence type="ECO:0000313" key="2">
    <source>
        <dbReference type="Proteomes" id="UP000054845"/>
    </source>
</evidence>
<dbReference type="EMBL" id="CCYA01000118">
    <property type="protein sequence ID" value="CEH12213.1"/>
    <property type="molecule type" value="Genomic_DNA"/>
</dbReference>
<protein>
    <submittedName>
        <fullName evidence="1">Uncharacterized protein</fullName>
    </submittedName>
</protein>
<accession>A0A0P1B9G6</accession>
<organism evidence="1 2">
    <name type="scientific">Ceraceosorus bombacis</name>
    <dbReference type="NCBI Taxonomy" id="401625"/>
    <lineage>
        <taxon>Eukaryota</taxon>
        <taxon>Fungi</taxon>
        <taxon>Dikarya</taxon>
        <taxon>Basidiomycota</taxon>
        <taxon>Ustilaginomycotina</taxon>
        <taxon>Exobasidiomycetes</taxon>
        <taxon>Ceraceosorales</taxon>
        <taxon>Ceraceosoraceae</taxon>
        <taxon>Ceraceosorus</taxon>
    </lineage>
</organism>